<organism evidence="1 2">
    <name type="scientific">Streptomyces himalayensis subsp. himalayensis</name>
    <dbReference type="NCBI Taxonomy" id="2756131"/>
    <lineage>
        <taxon>Bacteria</taxon>
        <taxon>Bacillati</taxon>
        <taxon>Actinomycetota</taxon>
        <taxon>Actinomycetes</taxon>
        <taxon>Kitasatosporales</taxon>
        <taxon>Streptomycetaceae</taxon>
        <taxon>Streptomyces</taxon>
        <taxon>Streptomyces himalayensis</taxon>
    </lineage>
</organism>
<dbReference type="Proteomes" id="UP000545761">
    <property type="component" value="Unassembled WGS sequence"/>
</dbReference>
<dbReference type="RefSeq" id="WP_181660574.1">
    <property type="nucleotide sequence ID" value="NZ_JACEHE010000020.1"/>
</dbReference>
<reference evidence="1 2" key="1">
    <citation type="submission" date="2020-07" db="EMBL/GenBank/DDBJ databases">
        <title>Streptomyces isolated from Indian soil.</title>
        <authorList>
            <person name="Mandal S."/>
            <person name="Maiti P.K."/>
        </authorList>
    </citation>
    <scope>NUCLEOTIDE SEQUENCE [LARGE SCALE GENOMIC DNA]</scope>
    <source>
        <strain evidence="1 2">PSKA28</strain>
    </source>
</reference>
<evidence type="ECO:0000313" key="2">
    <source>
        <dbReference type="Proteomes" id="UP000545761"/>
    </source>
</evidence>
<dbReference type="AlphaFoldDB" id="A0A7W0DRX9"/>
<name>A0A7W0DRX9_9ACTN</name>
<gene>
    <name evidence="1" type="ORF">H1D24_28460</name>
</gene>
<accession>A0A7W0DRX9</accession>
<proteinExistence type="predicted"/>
<dbReference type="EMBL" id="JACEHE010000020">
    <property type="protein sequence ID" value="MBA2949648.1"/>
    <property type="molecule type" value="Genomic_DNA"/>
</dbReference>
<comment type="caution">
    <text evidence="1">The sequence shown here is derived from an EMBL/GenBank/DDBJ whole genome shotgun (WGS) entry which is preliminary data.</text>
</comment>
<protein>
    <submittedName>
        <fullName evidence="1">Uncharacterized protein</fullName>
    </submittedName>
</protein>
<sequence>MARAGVASRESGRRRRAALITVPPATSAAVRAAVLTAGTDTGPGDPVTDQEAVGLLNRIATLAAPEDAGDIFRRSDWQAVDGKRAGLARITVLSGPSGRGTKTMRLDADPNAVTYRELQALPTDPAAPYRKIWADTEGQEPTQEEAALETIGAALYRAAARIPGVFVVEDAAGRRGIGLAFADGDDRDVWVFDRTTLHYLGSDEVALLDVGVVNKIGKTPGD</sequence>
<evidence type="ECO:0000313" key="1">
    <source>
        <dbReference type="EMBL" id="MBA2949648.1"/>
    </source>
</evidence>